<dbReference type="SUPFAM" id="SSF51445">
    <property type="entry name" value="(Trans)glycosidases"/>
    <property type="match status" value="1"/>
</dbReference>
<dbReference type="SMART" id="SM00642">
    <property type="entry name" value="Aamy"/>
    <property type="match status" value="1"/>
</dbReference>
<evidence type="ECO:0000256" key="6">
    <source>
        <dbReference type="SAM" id="SignalP"/>
    </source>
</evidence>
<organism evidence="8 9">
    <name type="scientific">Macrosiphum euphorbiae</name>
    <name type="common">potato aphid</name>
    <dbReference type="NCBI Taxonomy" id="13131"/>
    <lineage>
        <taxon>Eukaryota</taxon>
        <taxon>Metazoa</taxon>
        <taxon>Ecdysozoa</taxon>
        <taxon>Arthropoda</taxon>
        <taxon>Hexapoda</taxon>
        <taxon>Insecta</taxon>
        <taxon>Pterygota</taxon>
        <taxon>Neoptera</taxon>
        <taxon>Paraneoptera</taxon>
        <taxon>Hemiptera</taxon>
        <taxon>Sternorrhyncha</taxon>
        <taxon>Aphidomorpha</taxon>
        <taxon>Aphidoidea</taxon>
        <taxon>Aphididae</taxon>
        <taxon>Macrosiphini</taxon>
        <taxon>Macrosiphum</taxon>
    </lineage>
</organism>
<name>A0AAV0XPB3_9HEMI</name>
<sequence length="324" mass="38370">MWLRPEFLLTCLIINVFIIDATNDAPKDEWWHNSYIYQVFIRSFKDSNGDGVGDLNGITSKLEHIKDLGISIVWIQPFYPSPMSDFGYDITDFNGIDPLFGNFNDFDKLIEKAKTLDMKIVLDFVPNHTSEKHPWFVKSILQEKPYDDYYVWFDGKEVNGTRKPPTNWLSIFHGPAWTWNEERKQYYYRTFAKTQPDLNYRNPKVNEEMKNFIRFWLKKGIDGLRIDSFPSLVEGNPNEAFPLLDQPKKPNTTYDDDFYFYQEPIYTYDPTGSYPICQSWRNFLDEYSSSKKILLVEANFPPELTEKTINYYYYGADIPMNLLF</sequence>
<dbReference type="Gene3D" id="3.90.400.10">
    <property type="entry name" value="Oligo-1,6-glucosidase, Domain 2"/>
    <property type="match status" value="1"/>
</dbReference>
<keyword evidence="5" id="KW-0378">Hydrolase</keyword>
<evidence type="ECO:0000259" key="7">
    <source>
        <dbReference type="SMART" id="SM00642"/>
    </source>
</evidence>
<evidence type="ECO:0000256" key="3">
    <source>
        <dbReference type="ARBA" id="ARBA00012741"/>
    </source>
</evidence>
<keyword evidence="6" id="KW-0732">Signal</keyword>
<dbReference type="InterPro" id="IPR006047">
    <property type="entry name" value="GH13_cat_dom"/>
</dbReference>
<evidence type="ECO:0000256" key="2">
    <source>
        <dbReference type="ARBA" id="ARBA00008061"/>
    </source>
</evidence>
<reference evidence="8 9" key="1">
    <citation type="submission" date="2023-01" db="EMBL/GenBank/DDBJ databases">
        <authorList>
            <person name="Whitehead M."/>
        </authorList>
    </citation>
    <scope>NUCLEOTIDE SEQUENCE [LARGE SCALE GENOMIC DNA]</scope>
</reference>
<evidence type="ECO:0000256" key="4">
    <source>
        <dbReference type="ARBA" id="ARBA00023180"/>
    </source>
</evidence>
<comment type="catalytic activity">
    <reaction evidence="1">
        <text>Hydrolysis of terminal, non-reducing (1-&gt;4)-linked alpha-D-glucose residues with release of alpha-D-glucose.</text>
        <dbReference type="EC" id="3.2.1.20"/>
    </reaction>
</comment>
<gene>
    <name evidence="8" type="ORF">MEUPH1_LOCUS23526</name>
</gene>
<dbReference type="InterPro" id="IPR017853">
    <property type="entry name" value="GH"/>
</dbReference>
<keyword evidence="5" id="KW-0326">Glycosidase</keyword>
<protein>
    <recommendedName>
        <fullName evidence="3">alpha-glucosidase</fullName>
        <ecNumber evidence="3">3.2.1.20</ecNumber>
    </recommendedName>
</protein>
<evidence type="ECO:0000313" key="8">
    <source>
        <dbReference type="EMBL" id="CAI6369267.1"/>
    </source>
</evidence>
<dbReference type="EC" id="3.2.1.20" evidence="3"/>
<dbReference type="InterPro" id="IPR045857">
    <property type="entry name" value="O16G_dom_2"/>
</dbReference>
<feature type="domain" description="Glycosyl hydrolase family 13 catalytic" evidence="7">
    <location>
        <begin position="38"/>
        <end position="321"/>
    </location>
</feature>
<keyword evidence="4" id="KW-0325">Glycoprotein</keyword>
<dbReference type="GO" id="GO:0005975">
    <property type="term" value="P:carbohydrate metabolic process"/>
    <property type="evidence" value="ECO:0007669"/>
    <property type="project" value="InterPro"/>
</dbReference>
<dbReference type="Proteomes" id="UP001160148">
    <property type="component" value="Unassembled WGS sequence"/>
</dbReference>
<accession>A0AAV0XPB3</accession>
<dbReference type="PANTHER" id="PTHR10357:SF179">
    <property type="entry name" value="NEUTRAL AND BASIC AMINO ACID TRANSPORT PROTEIN RBAT"/>
    <property type="match status" value="1"/>
</dbReference>
<evidence type="ECO:0000256" key="1">
    <source>
        <dbReference type="ARBA" id="ARBA00001657"/>
    </source>
</evidence>
<comment type="caution">
    <text evidence="8">The sequence shown here is derived from an EMBL/GenBank/DDBJ whole genome shotgun (WGS) entry which is preliminary data.</text>
</comment>
<feature type="chain" id="PRO_5043314648" description="alpha-glucosidase" evidence="6">
    <location>
        <begin position="22"/>
        <end position="324"/>
    </location>
</feature>
<dbReference type="Pfam" id="PF00128">
    <property type="entry name" value="Alpha-amylase"/>
    <property type="match status" value="1"/>
</dbReference>
<dbReference type="GO" id="GO:0004558">
    <property type="term" value="F:alpha-1,4-glucosidase activity"/>
    <property type="evidence" value="ECO:0007669"/>
    <property type="project" value="UniProtKB-EC"/>
</dbReference>
<comment type="similarity">
    <text evidence="2">Belongs to the glycosyl hydrolase 13 family.</text>
</comment>
<evidence type="ECO:0000313" key="9">
    <source>
        <dbReference type="Proteomes" id="UP001160148"/>
    </source>
</evidence>
<dbReference type="AlphaFoldDB" id="A0AAV0XPB3"/>
<dbReference type="EMBL" id="CARXXK010000005">
    <property type="protein sequence ID" value="CAI6369267.1"/>
    <property type="molecule type" value="Genomic_DNA"/>
</dbReference>
<proteinExistence type="inferred from homology"/>
<keyword evidence="9" id="KW-1185">Reference proteome</keyword>
<feature type="signal peptide" evidence="6">
    <location>
        <begin position="1"/>
        <end position="21"/>
    </location>
</feature>
<dbReference type="FunFam" id="3.90.400.10:FF:000001">
    <property type="entry name" value="Maltase A3, isoform A"/>
    <property type="match status" value="1"/>
</dbReference>
<dbReference type="Gene3D" id="3.20.20.80">
    <property type="entry name" value="Glycosidases"/>
    <property type="match status" value="1"/>
</dbReference>
<dbReference type="PANTHER" id="PTHR10357">
    <property type="entry name" value="ALPHA-AMYLASE FAMILY MEMBER"/>
    <property type="match status" value="1"/>
</dbReference>
<evidence type="ECO:0000256" key="5">
    <source>
        <dbReference type="ARBA" id="ARBA00023295"/>
    </source>
</evidence>